<dbReference type="PROSITE" id="PS51195">
    <property type="entry name" value="Q_MOTIF"/>
    <property type="match status" value="1"/>
</dbReference>
<dbReference type="EMBL" id="AFGF01000050">
    <property type="protein sequence ID" value="EGO64718.1"/>
    <property type="molecule type" value="Genomic_DNA"/>
</dbReference>
<evidence type="ECO:0000256" key="1">
    <source>
        <dbReference type="ARBA" id="ARBA00022741"/>
    </source>
</evidence>
<evidence type="ECO:0000256" key="2">
    <source>
        <dbReference type="ARBA" id="ARBA00022801"/>
    </source>
</evidence>
<dbReference type="GO" id="GO:0005840">
    <property type="term" value="C:ribosome"/>
    <property type="evidence" value="ECO:0007669"/>
    <property type="project" value="TreeGrafter"/>
</dbReference>
<keyword evidence="4 6" id="KW-0067">ATP-binding</keyword>
<dbReference type="InterPro" id="IPR014014">
    <property type="entry name" value="RNA_helicase_DEAD_Q_motif"/>
</dbReference>
<dbReference type="GO" id="GO:0009409">
    <property type="term" value="P:response to cold"/>
    <property type="evidence" value="ECO:0007669"/>
    <property type="project" value="TreeGrafter"/>
</dbReference>
<dbReference type="InterPro" id="IPR044742">
    <property type="entry name" value="DEAD/DEAH_RhlB"/>
</dbReference>
<gene>
    <name evidence="10" type="ORF">ALO_06643</name>
</gene>
<organism evidence="10 11">
    <name type="scientific">Acetonema longum DSM 6540</name>
    <dbReference type="NCBI Taxonomy" id="1009370"/>
    <lineage>
        <taxon>Bacteria</taxon>
        <taxon>Bacillati</taxon>
        <taxon>Bacillota</taxon>
        <taxon>Negativicutes</taxon>
        <taxon>Acetonemataceae</taxon>
        <taxon>Acetonema</taxon>
    </lineage>
</organism>
<dbReference type="STRING" id="1009370.ALO_06643"/>
<feature type="domain" description="Helicase ATP-binding" evidence="8">
    <location>
        <begin position="34"/>
        <end position="206"/>
    </location>
</feature>
<name>F7NGY7_9FIRM</name>
<protein>
    <submittedName>
        <fullName evidence="10">DEAD/DEAH box helicase domain-containing protein</fullName>
    </submittedName>
</protein>
<dbReference type="CDD" id="cd00268">
    <property type="entry name" value="DEADc"/>
    <property type="match status" value="1"/>
</dbReference>
<dbReference type="PANTHER" id="PTHR47963">
    <property type="entry name" value="DEAD-BOX ATP-DEPENDENT RNA HELICASE 47, MITOCHONDRIAL"/>
    <property type="match status" value="1"/>
</dbReference>
<feature type="compositionally biased region" description="Basic and acidic residues" evidence="7">
    <location>
        <begin position="277"/>
        <end position="286"/>
    </location>
</feature>
<feature type="region of interest" description="Disordered" evidence="7">
    <location>
        <begin position="276"/>
        <end position="301"/>
    </location>
</feature>
<evidence type="ECO:0000259" key="9">
    <source>
        <dbReference type="PROSITE" id="PS51195"/>
    </source>
</evidence>
<sequence length="301" mass="33179">MSTSFETLGVIASLTAGLHTIGIETPTPIQARVIPPALAGKDVIGQSATGTGKTLAYLLPVMQKLDTARRENQVLILAPTHELAIQIQRRIEEMAKTSGIPLTAAPIIGNVNIERQIDKLKEKPHIITGSSGRILELIQKKKINPQTVQTIILDEADRLLDDQNLDSVKAVIKTTLRQRQIMLFSATIPAATLARAKEFMADPAIITVIGQEKVPEQISHLYFVSEQREKIELLRKLTRAMDIRRALVFVNKGENIDLLVSKLNFHGIPAAGLYGGAEKKTGDRPGRPFKTARQHCCWPRT</sequence>
<evidence type="ECO:0000256" key="7">
    <source>
        <dbReference type="SAM" id="MobiDB-lite"/>
    </source>
</evidence>
<dbReference type="GO" id="GO:0033592">
    <property type="term" value="F:RNA strand annealing activity"/>
    <property type="evidence" value="ECO:0007669"/>
    <property type="project" value="TreeGrafter"/>
</dbReference>
<dbReference type="InterPro" id="IPR000629">
    <property type="entry name" value="RNA-helicase_DEAD-box_CS"/>
</dbReference>
<evidence type="ECO:0000256" key="4">
    <source>
        <dbReference type="ARBA" id="ARBA00022840"/>
    </source>
</evidence>
<keyword evidence="11" id="KW-1185">Reference proteome</keyword>
<dbReference type="InterPro" id="IPR011545">
    <property type="entry name" value="DEAD/DEAH_box_helicase_dom"/>
</dbReference>
<dbReference type="AlphaFoldDB" id="F7NGY7"/>
<dbReference type="Proteomes" id="UP000003240">
    <property type="component" value="Unassembled WGS sequence"/>
</dbReference>
<feature type="short sequence motif" description="Q motif" evidence="5">
    <location>
        <begin position="3"/>
        <end position="31"/>
    </location>
</feature>
<dbReference type="GO" id="GO:0003724">
    <property type="term" value="F:RNA helicase activity"/>
    <property type="evidence" value="ECO:0007669"/>
    <property type="project" value="InterPro"/>
</dbReference>
<dbReference type="SMART" id="SM00487">
    <property type="entry name" value="DEXDc"/>
    <property type="match status" value="1"/>
</dbReference>
<keyword evidence="2 6" id="KW-0378">Hydrolase</keyword>
<evidence type="ECO:0000259" key="8">
    <source>
        <dbReference type="PROSITE" id="PS51192"/>
    </source>
</evidence>
<evidence type="ECO:0000256" key="6">
    <source>
        <dbReference type="RuleBase" id="RU000492"/>
    </source>
</evidence>
<dbReference type="PANTHER" id="PTHR47963:SF7">
    <property type="entry name" value="ATP-DEPENDENT RNA HELICASE YFML-RELATED"/>
    <property type="match status" value="1"/>
</dbReference>
<evidence type="ECO:0000313" key="11">
    <source>
        <dbReference type="Proteomes" id="UP000003240"/>
    </source>
</evidence>
<comment type="similarity">
    <text evidence="6">Belongs to the DEAD box helicase family.</text>
</comment>
<dbReference type="SUPFAM" id="SSF52540">
    <property type="entry name" value="P-loop containing nucleoside triphosphate hydrolases"/>
    <property type="match status" value="2"/>
</dbReference>
<dbReference type="InterPro" id="IPR014001">
    <property type="entry name" value="Helicase_ATP-bd"/>
</dbReference>
<keyword evidence="3 6" id="KW-0347">Helicase</keyword>
<dbReference type="GO" id="GO:0005524">
    <property type="term" value="F:ATP binding"/>
    <property type="evidence" value="ECO:0007669"/>
    <property type="project" value="UniProtKB-KW"/>
</dbReference>
<dbReference type="PROSITE" id="PS51192">
    <property type="entry name" value="HELICASE_ATP_BIND_1"/>
    <property type="match status" value="1"/>
</dbReference>
<dbReference type="PROSITE" id="PS00039">
    <property type="entry name" value="DEAD_ATP_HELICASE"/>
    <property type="match status" value="1"/>
</dbReference>
<feature type="domain" description="DEAD-box RNA helicase Q" evidence="9">
    <location>
        <begin position="3"/>
        <end position="31"/>
    </location>
</feature>
<dbReference type="GO" id="GO:0016787">
    <property type="term" value="F:hydrolase activity"/>
    <property type="evidence" value="ECO:0007669"/>
    <property type="project" value="UniProtKB-KW"/>
</dbReference>
<keyword evidence="1 6" id="KW-0547">Nucleotide-binding</keyword>
<evidence type="ECO:0000313" key="10">
    <source>
        <dbReference type="EMBL" id="EGO64718.1"/>
    </source>
</evidence>
<dbReference type="InterPro" id="IPR027417">
    <property type="entry name" value="P-loop_NTPase"/>
</dbReference>
<dbReference type="Pfam" id="PF00270">
    <property type="entry name" value="DEAD"/>
    <property type="match status" value="1"/>
</dbReference>
<dbReference type="Gene3D" id="3.40.50.300">
    <property type="entry name" value="P-loop containing nucleotide triphosphate hydrolases"/>
    <property type="match status" value="2"/>
</dbReference>
<dbReference type="eggNOG" id="COG0513">
    <property type="taxonomic scope" value="Bacteria"/>
</dbReference>
<reference evidence="10 11" key="1">
    <citation type="journal article" date="2011" name="EMBO J.">
        <title>Structural diversity of bacterial flagellar motors.</title>
        <authorList>
            <person name="Chen S."/>
            <person name="Beeby M."/>
            <person name="Murphy G.E."/>
            <person name="Leadbetter J.R."/>
            <person name="Hendrixson D.R."/>
            <person name="Briegel A."/>
            <person name="Li Z."/>
            <person name="Shi J."/>
            <person name="Tocheva E.I."/>
            <person name="Muller A."/>
            <person name="Dobro M.J."/>
            <person name="Jensen G.J."/>
        </authorList>
    </citation>
    <scope>NUCLEOTIDE SEQUENCE [LARGE SCALE GENOMIC DNA]</scope>
    <source>
        <strain evidence="10 11">DSM 6540</strain>
    </source>
</reference>
<dbReference type="InterPro" id="IPR050547">
    <property type="entry name" value="DEAD_box_RNA_helicases"/>
</dbReference>
<dbReference type="GO" id="GO:0005829">
    <property type="term" value="C:cytosol"/>
    <property type="evidence" value="ECO:0007669"/>
    <property type="project" value="TreeGrafter"/>
</dbReference>
<evidence type="ECO:0000256" key="3">
    <source>
        <dbReference type="ARBA" id="ARBA00022806"/>
    </source>
</evidence>
<comment type="caution">
    <text evidence="10">The sequence shown here is derived from an EMBL/GenBank/DDBJ whole genome shotgun (WGS) entry which is preliminary data.</text>
</comment>
<accession>F7NGY7</accession>
<evidence type="ECO:0000256" key="5">
    <source>
        <dbReference type="PROSITE-ProRule" id="PRU00552"/>
    </source>
</evidence>
<proteinExistence type="inferred from homology"/>